<dbReference type="Gene3D" id="2.140.10.10">
    <property type="entry name" value="Quinoprotein alcohol dehydrogenase-like superfamily"/>
    <property type="match status" value="1"/>
</dbReference>
<dbReference type="GO" id="GO:0016491">
    <property type="term" value="F:oxidoreductase activity"/>
    <property type="evidence" value="ECO:0007669"/>
    <property type="project" value="UniProtKB-KW"/>
</dbReference>
<dbReference type="EMBL" id="PKMF04000343">
    <property type="protein sequence ID" value="KAK7836802.1"/>
    <property type="molecule type" value="Genomic_DNA"/>
</dbReference>
<keyword evidence="4" id="KW-1133">Transmembrane helix</keyword>
<dbReference type="AlphaFoldDB" id="A0AAW0KD08"/>
<evidence type="ECO:0000256" key="2">
    <source>
        <dbReference type="ARBA" id="ARBA00008156"/>
    </source>
</evidence>
<comment type="cofactor">
    <cofactor evidence="1">
        <name>pyrroloquinoline quinone</name>
        <dbReference type="ChEBI" id="CHEBI:58442"/>
    </cofactor>
</comment>
<keyword evidence="4" id="KW-0812">Transmembrane</keyword>
<comment type="caution">
    <text evidence="6">The sequence shown here is derived from an EMBL/GenBank/DDBJ whole genome shotgun (WGS) entry which is preliminary data.</text>
</comment>
<dbReference type="SUPFAM" id="SSF50998">
    <property type="entry name" value="Quinoprotein alcohol dehydrogenase-like"/>
    <property type="match status" value="1"/>
</dbReference>
<feature type="domain" description="Pyrrolo-quinoline quinone repeat" evidence="5">
    <location>
        <begin position="69"/>
        <end position="145"/>
    </location>
</feature>
<organism evidence="6 7">
    <name type="scientific">Quercus suber</name>
    <name type="common">Cork oak</name>
    <dbReference type="NCBI Taxonomy" id="58331"/>
    <lineage>
        <taxon>Eukaryota</taxon>
        <taxon>Viridiplantae</taxon>
        <taxon>Streptophyta</taxon>
        <taxon>Embryophyta</taxon>
        <taxon>Tracheophyta</taxon>
        <taxon>Spermatophyta</taxon>
        <taxon>Magnoliopsida</taxon>
        <taxon>eudicotyledons</taxon>
        <taxon>Gunneridae</taxon>
        <taxon>Pentapetalae</taxon>
        <taxon>rosids</taxon>
        <taxon>fabids</taxon>
        <taxon>Fagales</taxon>
        <taxon>Fagaceae</taxon>
        <taxon>Quercus</taxon>
    </lineage>
</organism>
<accession>A0AAW0KD08</accession>
<dbReference type="InterPro" id="IPR011047">
    <property type="entry name" value="Quinoprotein_ADH-like_sf"/>
</dbReference>
<evidence type="ECO:0000313" key="7">
    <source>
        <dbReference type="Proteomes" id="UP000237347"/>
    </source>
</evidence>
<gene>
    <name evidence="6" type="ORF">CFP56_022004</name>
</gene>
<evidence type="ECO:0000256" key="4">
    <source>
        <dbReference type="SAM" id="Phobius"/>
    </source>
</evidence>
<name>A0AAW0KD08_QUESU</name>
<comment type="similarity">
    <text evidence="2">Belongs to the bacterial PQQ dehydrogenase family.</text>
</comment>
<evidence type="ECO:0000256" key="1">
    <source>
        <dbReference type="ARBA" id="ARBA00001931"/>
    </source>
</evidence>
<proteinExistence type="inferred from homology"/>
<dbReference type="Pfam" id="PF01011">
    <property type="entry name" value="PQQ"/>
    <property type="match status" value="1"/>
</dbReference>
<dbReference type="PANTHER" id="PTHR32303:SF10">
    <property type="entry name" value="OUTER MEMBRANE PROTEIN ASSEMBLY FACTOR BAMB"/>
    <property type="match status" value="1"/>
</dbReference>
<dbReference type="InterPro" id="IPR018391">
    <property type="entry name" value="PQQ_b-propeller_rpt"/>
</dbReference>
<evidence type="ECO:0000313" key="6">
    <source>
        <dbReference type="EMBL" id="KAK7836802.1"/>
    </source>
</evidence>
<dbReference type="Proteomes" id="UP000237347">
    <property type="component" value="Unassembled WGS sequence"/>
</dbReference>
<keyword evidence="3" id="KW-0560">Oxidoreductase</keyword>
<sequence length="220" mass="24741">MSLIVPLNLINKDFANPCTKNKLSSTRMGTHKFYTPFVFLVLYMFCLLIITATASSHWHGKRPKATQNWLNHGGDLHNRRYANKETKISPTTVSKLILKWKFFAGDDISATPAIFNGTLYFPSYNGNIYAVNACDGTLVWEKSLHELTGINATGFVPTLTYIVSRSTPTIVDDHDLLIVGIYGPAVVIAVKRSTGELGLICCYIFTRRTPWHQTMLHLSW</sequence>
<reference evidence="6 7" key="1">
    <citation type="journal article" date="2018" name="Sci. Data">
        <title>The draft genome sequence of cork oak.</title>
        <authorList>
            <person name="Ramos A.M."/>
            <person name="Usie A."/>
            <person name="Barbosa P."/>
            <person name="Barros P.M."/>
            <person name="Capote T."/>
            <person name="Chaves I."/>
            <person name="Simoes F."/>
            <person name="Abreu I."/>
            <person name="Carrasquinho I."/>
            <person name="Faro C."/>
            <person name="Guimaraes J.B."/>
            <person name="Mendonca D."/>
            <person name="Nobrega F."/>
            <person name="Rodrigues L."/>
            <person name="Saibo N.J.M."/>
            <person name="Varela M.C."/>
            <person name="Egas C."/>
            <person name="Matos J."/>
            <person name="Miguel C.M."/>
            <person name="Oliveira M.M."/>
            <person name="Ricardo C.P."/>
            <person name="Goncalves S."/>
        </authorList>
    </citation>
    <scope>NUCLEOTIDE SEQUENCE [LARGE SCALE GENOMIC DNA]</scope>
    <source>
        <strain evidence="7">cv. HL8</strain>
    </source>
</reference>
<evidence type="ECO:0000259" key="5">
    <source>
        <dbReference type="Pfam" id="PF01011"/>
    </source>
</evidence>
<keyword evidence="7" id="KW-1185">Reference proteome</keyword>
<feature type="transmembrane region" description="Helical" evidence="4">
    <location>
        <begin position="33"/>
        <end position="54"/>
    </location>
</feature>
<protein>
    <recommendedName>
        <fullName evidence="5">Pyrrolo-quinoline quinone repeat domain-containing protein</fullName>
    </recommendedName>
</protein>
<dbReference type="PANTHER" id="PTHR32303">
    <property type="entry name" value="QUINOPROTEIN ALCOHOL DEHYDROGENASE (CYTOCHROME C)"/>
    <property type="match status" value="1"/>
</dbReference>
<dbReference type="InterPro" id="IPR002372">
    <property type="entry name" value="PQQ_rpt_dom"/>
</dbReference>
<dbReference type="SMART" id="SM00564">
    <property type="entry name" value="PQQ"/>
    <property type="match status" value="1"/>
</dbReference>
<keyword evidence="4" id="KW-0472">Membrane</keyword>
<evidence type="ECO:0000256" key="3">
    <source>
        <dbReference type="ARBA" id="ARBA00023002"/>
    </source>
</evidence>